<dbReference type="InterPro" id="IPR006501">
    <property type="entry name" value="Pectinesterase_inhib_dom"/>
</dbReference>
<dbReference type="GO" id="GO:0045490">
    <property type="term" value="P:pectin catabolic process"/>
    <property type="evidence" value="ECO:0007669"/>
    <property type="project" value="UniProtKB-UniRule"/>
</dbReference>
<dbReference type="SUPFAM" id="SSF51126">
    <property type="entry name" value="Pectin lyase-like"/>
    <property type="match status" value="1"/>
</dbReference>
<evidence type="ECO:0000313" key="10">
    <source>
        <dbReference type="RefSeq" id="XP_010919483.1"/>
    </source>
</evidence>
<comment type="similarity">
    <text evidence="3">In the C-terminal section; belongs to the pectinesterase family.</text>
</comment>
<keyword evidence="5 7" id="KW-0063">Aspartyl esterase</keyword>
<dbReference type="RefSeq" id="XP_010919483.1">
    <property type="nucleotide sequence ID" value="XM_010921181.3"/>
</dbReference>
<dbReference type="SUPFAM" id="SSF101148">
    <property type="entry name" value="Plant invertase/pectin methylesterase inhibitor"/>
    <property type="match status" value="1"/>
</dbReference>
<proteinExistence type="inferred from homology"/>
<gene>
    <name evidence="10" type="primary">LOC105043598</name>
</gene>
<dbReference type="GeneID" id="105043598"/>
<dbReference type="KEGG" id="egu:105043598"/>
<evidence type="ECO:0000256" key="1">
    <source>
        <dbReference type="ARBA" id="ARBA00005184"/>
    </source>
</evidence>
<dbReference type="InterPro" id="IPR012334">
    <property type="entry name" value="Pectin_lyas_fold"/>
</dbReference>
<dbReference type="NCBIfam" id="TIGR01614">
    <property type="entry name" value="PME_inhib"/>
    <property type="match status" value="1"/>
</dbReference>
<dbReference type="GO" id="GO:0042545">
    <property type="term" value="P:cell wall modification"/>
    <property type="evidence" value="ECO:0007669"/>
    <property type="project" value="UniProtKB-UniRule"/>
</dbReference>
<dbReference type="GO" id="GO:0030599">
    <property type="term" value="F:pectinesterase activity"/>
    <property type="evidence" value="ECO:0007669"/>
    <property type="project" value="UniProtKB-UniRule"/>
</dbReference>
<dbReference type="InterPro" id="IPR000070">
    <property type="entry name" value="Pectinesterase_cat"/>
</dbReference>
<dbReference type="EC" id="3.1.1.11" evidence="7"/>
<evidence type="ECO:0000256" key="3">
    <source>
        <dbReference type="ARBA" id="ARBA00007786"/>
    </source>
</evidence>
<evidence type="ECO:0000256" key="4">
    <source>
        <dbReference type="ARBA" id="ARBA00022801"/>
    </source>
</evidence>
<dbReference type="Pfam" id="PF01095">
    <property type="entry name" value="Pectinesterase"/>
    <property type="match status" value="1"/>
</dbReference>
<dbReference type="Gene3D" id="1.20.140.40">
    <property type="entry name" value="Invertase/pectin methylesterase inhibitor family protein"/>
    <property type="match status" value="1"/>
</dbReference>
<dbReference type="InParanoid" id="A0A6I9R2R9"/>
<keyword evidence="4 7" id="KW-0378">Hydrolase</keyword>
<dbReference type="Pfam" id="PF04043">
    <property type="entry name" value="PMEI"/>
    <property type="match status" value="1"/>
</dbReference>
<comment type="similarity">
    <text evidence="2">In the N-terminal section; belongs to the PMEI family.</text>
</comment>
<evidence type="ECO:0000313" key="9">
    <source>
        <dbReference type="Proteomes" id="UP000504607"/>
    </source>
</evidence>
<dbReference type="InterPro" id="IPR011050">
    <property type="entry name" value="Pectin_lyase_fold/virulence"/>
</dbReference>
<organism evidence="9 10">
    <name type="scientific">Elaeis guineensis var. tenera</name>
    <name type="common">Oil palm</name>
    <dbReference type="NCBI Taxonomy" id="51953"/>
    <lineage>
        <taxon>Eukaryota</taxon>
        <taxon>Viridiplantae</taxon>
        <taxon>Streptophyta</taxon>
        <taxon>Embryophyta</taxon>
        <taxon>Tracheophyta</taxon>
        <taxon>Spermatophyta</taxon>
        <taxon>Magnoliopsida</taxon>
        <taxon>Liliopsida</taxon>
        <taxon>Arecaceae</taxon>
        <taxon>Arecoideae</taxon>
        <taxon>Cocoseae</taxon>
        <taxon>Elaeidinae</taxon>
        <taxon>Elaeis</taxon>
    </lineage>
</organism>
<feature type="chain" id="PRO_5027134337" description="Pectinesterase" evidence="7">
    <location>
        <begin position="24"/>
        <end position="522"/>
    </location>
</feature>
<comment type="pathway">
    <text evidence="1 7">Glycan metabolism; pectin degradation; 2-dehydro-3-deoxy-D-gluconate from pectin: step 1/5.</text>
</comment>
<evidence type="ECO:0000256" key="6">
    <source>
        <dbReference type="PROSITE-ProRule" id="PRU10040"/>
    </source>
</evidence>
<reference evidence="10" key="1">
    <citation type="submission" date="2025-08" db="UniProtKB">
        <authorList>
            <consortium name="RefSeq"/>
        </authorList>
    </citation>
    <scope>IDENTIFICATION</scope>
</reference>
<feature type="signal peptide" evidence="7">
    <location>
        <begin position="1"/>
        <end position="23"/>
    </location>
</feature>
<evidence type="ECO:0000259" key="8">
    <source>
        <dbReference type="SMART" id="SM00856"/>
    </source>
</evidence>
<dbReference type="OrthoDB" id="2019149at2759"/>
<accession>A0A6I9R2R9</accession>
<dbReference type="FunFam" id="2.160.20.10:FF:000001">
    <property type="entry name" value="Pectinesterase"/>
    <property type="match status" value="1"/>
</dbReference>
<evidence type="ECO:0000256" key="2">
    <source>
        <dbReference type="ARBA" id="ARBA00006027"/>
    </source>
</evidence>
<dbReference type="InterPro" id="IPR035513">
    <property type="entry name" value="Invertase/methylesterase_inhib"/>
</dbReference>
<dbReference type="SMART" id="SM00856">
    <property type="entry name" value="PMEI"/>
    <property type="match status" value="1"/>
</dbReference>
<evidence type="ECO:0000256" key="5">
    <source>
        <dbReference type="ARBA" id="ARBA00023085"/>
    </source>
</evidence>
<name>A0A6I9R2R9_ELAGV</name>
<keyword evidence="9" id="KW-1185">Reference proteome</keyword>
<sequence>MHLIRSFLPLLTLIFSLPSLSLSSPDFKPVEWWCHNTPHPGACRYYLAYPKPPEQPKDEDQFFKLHLQVTYDLTARAVSHLGSLGRRCGTKPEKKAWVDCWKLYGNTVLQLNRTLHHPKSTFTALDSQTWLSASLTNLETCRKGFSDLGASTEIIHPVMHYNLSDLISNCLAINQPNATTKSTATLDAPSFTTTANRKLLQLSSRPNFIVAQDGSGNFRTIQGALDAATALRSSTTSGGRIVIQVKAGVYNEHLQVLSSLSDLTMVGDGKGKTIITGSRSVASGFTTFSSATFSVFGDGFIARDITFRNTFGPGSQAVALLSGSDRSVFYRCSIEGYQDTLCVFTQRQFYRECDIYGTVDFIFGNAAVVLQNCNIFARRPRQGEANVITAQGRTDPNQNTGIVIHSSTISPAAELLAVRGTVSSYLGRPWQQYSRTVYLRNSIDSIIDPAGWLPFNGNFALNTLYYAEFGNTGPGSTLSGRVRWLGYHVISRPALVRQFSVGRFIAGRQWIPSTGVPFNALI</sequence>
<feature type="domain" description="Pectinesterase inhibitor" evidence="8">
    <location>
        <begin position="25"/>
        <end position="173"/>
    </location>
</feature>
<protein>
    <recommendedName>
        <fullName evidence="7">Pectinesterase</fullName>
        <ecNumber evidence="7">3.1.1.11</ecNumber>
    </recommendedName>
</protein>
<dbReference type="GO" id="GO:0004857">
    <property type="term" value="F:enzyme inhibitor activity"/>
    <property type="evidence" value="ECO:0007669"/>
    <property type="project" value="InterPro"/>
</dbReference>
<dbReference type="InterPro" id="IPR033131">
    <property type="entry name" value="Pectinesterase_Asp_AS"/>
</dbReference>
<dbReference type="PANTHER" id="PTHR31707">
    <property type="entry name" value="PECTINESTERASE"/>
    <property type="match status" value="1"/>
</dbReference>
<evidence type="ECO:0000256" key="7">
    <source>
        <dbReference type="RuleBase" id="RU000589"/>
    </source>
</evidence>
<dbReference type="CDD" id="cd15798">
    <property type="entry name" value="PMEI-like_3"/>
    <property type="match status" value="1"/>
</dbReference>
<dbReference type="AlphaFoldDB" id="A0A6I9R2R9"/>
<dbReference type="PROSITE" id="PS00503">
    <property type="entry name" value="PECTINESTERASE_2"/>
    <property type="match status" value="1"/>
</dbReference>
<dbReference type="Proteomes" id="UP000504607">
    <property type="component" value="Chromosome 4"/>
</dbReference>
<keyword evidence="7" id="KW-0732">Signal</keyword>
<dbReference type="UniPathway" id="UPA00545">
    <property type="reaction ID" value="UER00823"/>
</dbReference>
<comment type="catalytic activity">
    <reaction evidence="7">
        <text>[(1-&gt;4)-alpha-D-galacturonosyl methyl ester](n) + n H2O = [(1-&gt;4)-alpha-D-galacturonosyl](n) + n methanol + n H(+)</text>
        <dbReference type="Rhea" id="RHEA:22380"/>
        <dbReference type="Rhea" id="RHEA-COMP:14570"/>
        <dbReference type="Rhea" id="RHEA-COMP:14573"/>
        <dbReference type="ChEBI" id="CHEBI:15377"/>
        <dbReference type="ChEBI" id="CHEBI:15378"/>
        <dbReference type="ChEBI" id="CHEBI:17790"/>
        <dbReference type="ChEBI" id="CHEBI:140522"/>
        <dbReference type="ChEBI" id="CHEBI:140523"/>
        <dbReference type="EC" id="3.1.1.11"/>
    </reaction>
</comment>
<feature type="active site" evidence="6">
    <location>
        <position position="360"/>
    </location>
</feature>
<dbReference type="Gene3D" id="2.160.20.10">
    <property type="entry name" value="Single-stranded right-handed beta-helix, Pectin lyase-like"/>
    <property type="match status" value="1"/>
</dbReference>